<organism evidence="2 3">
    <name type="scientific">Bifidobacterium favimelis</name>
    <dbReference type="NCBI Taxonomy" id="3122979"/>
    <lineage>
        <taxon>Bacteria</taxon>
        <taxon>Bacillati</taxon>
        <taxon>Actinomycetota</taxon>
        <taxon>Actinomycetes</taxon>
        <taxon>Bifidobacteriales</taxon>
        <taxon>Bifidobacteriaceae</taxon>
        <taxon>Bifidobacterium</taxon>
    </lineage>
</organism>
<gene>
    <name evidence="2" type="ORF">V8P97_07475</name>
</gene>
<dbReference type="InterPro" id="IPR027417">
    <property type="entry name" value="P-loop_NTPase"/>
</dbReference>
<dbReference type="PANTHER" id="PTHR19211">
    <property type="entry name" value="ATP-BINDING TRANSPORT PROTEIN-RELATED"/>
    <property type="match status" value="1"/>
</dbReference>
<proteinExistence type="predicted"/>
<keyword evidence="1" id="KW-0677">Repeat</keyword>
<evidence type="ECO:0000256" key="1">
    <source>
        <dbReference type="ARBA" id="ARBA00022737"/>
    </source>
</evidence>
<dbReference type="Proteomes" id="UP001373159">
    <property type="component" value="Unassembled WGS sequence"/>
</dbReference>
<dbReference type="Gene3D" id="3.40.50.300">
    <property type="entry name" value="P-loop containing nucleotide triphosphate hydrolases"/>
    <property type="match status" value="1"/>
</dbReference>
<name>A0ABU8ZQF7_9BIFI</name>
<evidence type="ECO:0000313" key="2">
    <source>
        <dbReference type="EMBL" id="MEK0307297.1"/>
    </source>
</evidence>
<evidence type="ECO:0008006" key="4">
    <source>
        <dbReference type="Google" id="ProtNLM"/>
    </source>
</evidence>
<sequence length="168" mass="18940">MACAMAVRPDLLVLDEPSNHVDEGTRDSLIRAVRAYEGVGILISHDVGFVDAVCGQCLVLEKVHRQGRTEMVCRPYRGGFTKVREEMAARDLRNRTLLGQARGETDRLMHEKAHRYQRVQKMDALSGHTNRIDRHDHDAIKRAKYAKSGVSGRQALMPMRVLLPVLQA</sequence>
<dbReference type="InterPro" id="IPR050611">
    <property type="entry name" value="ABCF"/>
</dbReference>
<accession>A0ABU8ZQF7</accession>
<dbReference type="RefSeq" id="WP_340486363.1">
    <property type="nucleotide sequence ID" value="NZ_JBANDZ010000003.1"/>
</dbReference>
<protein>
    <recommendedName>
        <fullName evidence="4">ABC transporter ATP-binding protein</fullName>
    </recommendedName>
</protein>
<reference evidence="2 3" key="1">
    <citation type="submission" date="2024-02" db="EMBL/GenBank/DDBJ databases">
        <title>Bifidobacterium honeyensis sp. nov., isolated from the comb honey.</title>
        <authorList>
            <person name="Liu W."/>
            <person name="Li Y."/>
        </authorList>
    </citation>
    <scope>NUCLEOTIDE SEQUENCE [LARGE SCALE GENOMIC DNA]</scope>
    <source>
        <strain evidence="2 3">IMAU50988</strain>
    </source>
</reference>
<dbReference type="EMBL" id="JBANBB010000003">
    <property type="protein sequence ID" value="MEK0307297.1"/>
    <property type="molecule type" value="Genomic_DNA"/>
</dbReference>
<comment type="caution">
    <text evidence="2">The sequence shown here is derived from an EMBL/GenBank/DDBJ whole genome shotgun (WGS) entry which is preliminary data.</text>
</comment>
<keyword evidence="3" id="KW-1185">Reference proteome</keyword>
<dbReference type="PANTHER" id="PTHR19211:SF14">
    <property type="entry name" value="ATP-BINDING CASSETTE SUB-FAMILY F MEMBER 1"/>
    <property type="match status" value="1"/>
</dbReference>
<dbReference type="SUPFAM" id="SSF52540">
    <property type="entry name" value="P-loop containing nucleoside triphosphate hydrolases"/>
    <property type="match status" value="1"/>
</dbReference>
<evidence type="ECO:0000313" key="3">
    <source>
        <dbReference type="Proteomes" id="UP001373159"/>
    </source>
</evidence>